<accession>A0A9X5BF54</accession>
<dbReference type="Pfam" id="PF08531">
    <property type="entry name" value="Bac_rhamnosid_N"/>
    <property type="match status" value="1"/>
</dbReference>
<dbReference type="AlphaFoldDB" id="A0A9X5BF54"/>
<feature type="domain" description="Alpha-L-rhamnosidase six-hairpin glycosidase" evidence="6">
    <location>
        <begin position="696"/>
        <end position="1037"/>
    </location>
</feature>
<evidence type="ECO:0000313" key="9">
    <source>
        <dbReference type="Proteomes" id="UP001154420"/>
    </source>
</evidence>
<gene>
    <name evidence="8" type="ORF">D5281_08630</name>
</gene>
<dbReference type="Pfam" id="PF25788">
    <property type="entry name" value="Ig_Rha78A_N"/>
    <property type="match status" value="1"/>
</dbReference>
<name>A0A9X5BF54_9FIRM</name>
<dbReference type="InterPro" id="IPR035396">
    <property type="entry name" value="Bac_rhamnosid6H"/>
</dbReference>
<dbReference type="InterPro" id="IPR008902">
    <property type="entry name" value="Rhamnosid_concanavalin"/>
</dbReference>
<evidence type="ECO:0000256" key="2">
    <source>
        <dbReference type="ARBA" id="ARBA00012652"/>
    </source>
</evidence>
<evidence type="ECO:0000259" key="6">
    <source>
        <dbReference type="Pfam" id="PF17389"/>
    </source>
</evidence>
<proteinExistence type="predicted"/>
<evidence type="ECO:0000256" key="1">
    <source>
        <dbReference type="ARBA" id="ARBA00001445"/>
    </source>
</evidence>
<evidence type="ECO:0000313" key="8">
    <source>
        <dbReference type="EMBL" id="NBJ92658.1"/>
    </source>
</evidence>
<evidence type="ECO:0000259" key="5">
    <source>
        <dbReference type="Pfam" id="PF08531"/>
    </source>
</evidence>
<dbReference type="InterPro" id="IPR012341">
    <property type="entry name" value="6hp_glycosidase-like_sf"/>
</dbReference>
<dbReference type="GO" id="GO:0030596">
    <property type="term" value="F:alpha-L-rhamnosidase activity"/>
    <property type="evidence" value="ECO:0007669"/>
    <property type="project" value="UniProtKB-EC"/>
</dbReference>
<dbReference type="Gene3D" id="2.60.420.10">
    <property type="entry name" value="Maltose phosphorylase, domain 3"/>
    <property type="match status" value="1"/>
</dbReference>
<dbReference type="PANTHER" id="PTHR33307">
    <property type="entry name" value="ALPHA-RHAMNOSIDASE (EUROFUNG)"/>
    <property type="match status" value="1"/>
</dbReference>
<dbReference type="Pfam" id="PF17389">
    <property type="entry name" value="Bac_rhamnosid6H"/>
    <property type="match status" value="1"/>
</dbReference>
<organism evidence="8 9">
    <name type="scientific">Parablautia muri</name>
    <dbReference type="NCBI Taxonomy" id="2320879"/>
    <lineage>
        <taxon>Bacteria</taxon>
        <taxon>Bacillati</taxon>
        <taxon>Bacillota</taxon>
        <taxon>Clostridia</taxon>
        <taxon>Lachnospirales</taxon>
        <taxon>Lachnospiraceae</taxon>
        <taxon>Parablautia</taxon>
    </lineage>
</organism>
<reference evidence="8" key="1">
    <citation type="submission" date="2018-09" db="EMBL/GenBank/DDBJ databases">
        <title>Murine metabolic-syndrome-specific gut microbial biobank.</title>
        <authorList>
            <person name="Liu C."/>
        </authorList>
    </citation>
    <scope>NUCLEOTIDE SEQUENCE</scope>
    <source>
        <strain evidence="8">D42-62</strain>
    </source>
</reference>
<feature type="domain" description="Alpha-L-rhamnosidase concanavalin-like" evidence="4">
    <location>
        <begin position="584"/>
        <end position="687"/>
    </location>
</feature>
<keyword evidence="3" id="KW-0378">Hydrolase</keyword>
<dbReference type="Gene3D" id="2.60.40.10">
    <property type="entry name" value="Immunoglobulins"/>
    <property type="match status" value="1"/>
</dbReference>
<dbReference type="Proteomes" id="UP001154420">
    <property type="component" value="Unassembled WGS sequence"/>
</dbReference>
<protein>
    <recommendedName>
        <fullName evidence="2">alpha-L-rhamnosidase</fullName>
        <ecNumber evidence="2">3.2.1.40</ecNumber>
    </recommendedName>
</protein>
<dbReference type="EC" id="3.2.1.40" evidence="2"/>
<dbReference type="Pfam" id="PF17390">
    <property type="entry name" value="Bac_rhamnosid_C"/>
    <property type="match status" value="1"/>
</dbReference>
<sequence length="1122" mass="127362">MNMRISRIFVEYQKEPIGLDEKKPRFSWQIEAKEKNTVQTACRIRVRTKEEEVWDSGRLETDNSQGIAYGDTGLSKSAELLPCREYMVRVTVWDNHGNKAEETTGFETGFMNPSIDAWEGAKWIGAPRYTVCAANRGVFVLESEFRIEGGKGRAGVVFGANDASLLERTGNELGLQGENYIRYEINLTKGEPRLDIYRVGYGPGDLADVPFASVPIVNFDGEEKQKIITAENAEQFHKMRIEVDGNNAWTYIDGILVDAVIEKLPFGEKKSGRGLNPRGTNDVLTYPRLNEIGFFAGQGGRAYFRYLSVRNLRQPFGEFIRETPAGNLYGEKSLFAGALSAIENCFVVENTQITADPSNTSIPMLRAAFDVKKEKELEKARLYITARGIYDCRINGKELTASRLNPGLTQYDVRMDYQTYDITQRLKKGKNGIGITIASGWWSEASTFVVRNYNYFGDKESVLAKLVLTYEDGSREVLVSDTERWKYYGEGPWLYSGFFAGEIFDARRSSVYETYSEGDFDDSTWGRPVEVTPVPIDGFFSMPPGFGRSWPAVNQNPDIALLGGYHGPIYITDELCAKTMVEPDPGIYVYDLQQEMAGVPRIAFHEEKGTRITIRFAEVLYPDLPEYKWNVGRIMRENYRDASSVDIYICKGEEGEVYQPRFTFHGYRYIELRGLKNPPAPKEVKSLQYSSVTEMDGNFTCSNELLNRFVQNVKWSQKCNFINIPTDCPQRNERMGWAGDTHVFCHTALLNSNLKLFYERNLRAIQDLQTPEGRYPEIAPIGGGFGGVTYECASIFMNWELYRQYGDLRTLKAFYPAMKKYMDYMAEKSGMPGKGDFSLVGPLGDWLAPEETDLQLMWNAFYFREAFLMGEFARILQIEEDALYFEKLAKRMKAYWNETFVEPGTKKTRGEDGKLCDTQCSYVLGLEYGVVADEVREAFGEHLVRKTRELEHTVGTGFFGTGLLNQALTNQGYTQDAYENLLQTRYPSWLYPVTQGATTIWERWDSFAKERGFGGQNAMNSFNHYSLGSVLSWMYHVILGIQQDKDAPKGRHFILKPETGPLSYARGGVSSPYGIIRAGWEKKGKKTVYRFEIPANTSATLILPGGQRASYGSGCYEVIYEE</sequence>
<comment type="caution">
    <text evidence="8">The sequence shown here is derived from an EMBL/GenBank/DDBJ whole genome shotgun (WGS) entry which is preliminary data.</text>
</comment>
<dbReference type="InterPro" id="IPR035398">
    <property type="entry name" value="Bac_rhamnosid_C"/>
</dbReference>
<keyword evidence="9" id="KW-1185">Reference proteome</keyword>
<dbReference type="InterPro" id="IPR013783">
    <property type="entry name" value="Ig-like_fold"/>
</dbReference>
<evidence type="ECO:0000256" key="3">
    <source>
        <dbReference type="ARBA" id="ARBA00022801"/>
    </source>
</evidence>
<dbReference type="Pfam" id="PF05592">
    <property type="entry name" value="Bac_rhamnosid"/>
    <property type="match status" value="1"/>
</dbReference>
<dbReference type="EMBL" id="QZDT01000010">
    <property type="protein sequence ID" value="NBJ92658.1"/>
    <property type="molecule type" value="Genomic_DNA"/>
</dbReference>
<dbReference type="SUPFAM" id="SSF48208">
    <property type="entry name" value="Six-hairpin glycosidases"/>
    <property type="match status" value="1"/>
</dbReference>
<dbReference type="InterPro" id="IPR016007">
    <property type="entry name" value="Alpha_rhamnosid"/>
</dbReference>
<dbReference type="InterPro" id="IPR008928">
    <property type="entry name" value="6-hairpin_glycosidase_sf"/>
</dbReference>
<evidence type="ECO:0000259" key="7">
    <source>
        <dbReference type="Pfam" id="PF17390"/>
    </source>
</evidence>
<feature type="domain" description="Bacterial alpha-L-rhamnosidase N-terminal" evidence="5">
    <location>
        <begin position="375"/>
        <end position="533"/>
    </location>
</feature>
<comment type="catalytic activity">
    <reaction evidence="1">
        <text>Hydrolysis of terminal non-reducing alpha-L-rhamnose residues in alpha-L-rhamnosides.</text>
        <dbReference type="EC" id="3.2.1.40"/>
    </reaction>
</comment>
<feature type="domain" description="Alpha-L-rhamnosidase C-terminal" evidence="7">
    <location>
        <begin position="1050"/>
        <end position="1110"/>
    </location>
</feature>
<dbReference type="PANTHER" id="PTHR33307:SF6">
    <property type="entry name" value="ALPHA-RHAMNOSIDASE (EUROFUNG)-RELATED"/>
    <property type="match status" value="1"/>
</dbReference>
<dbReference type="PIRSF" id="PIRSF010631">
    <property type="entry name" value="A-rhamnsds"/>
    <property type="match status" value="1"/>
</dbReference>
<evidence type="ECO:0000259" key="4">
    <source>
        <dbReference type="Pfam" id="PF05592"/>
    </source>
</evidence>
<dbReference type="GO" id="GO:0005975">
    <property type="term" value="P:carbohydrate metabolic process"/>
    <property type="evidence" value="ECO:0007669"/>
    <property type="project" value="InterPro"/>
</dbReference>
<dbReference type="Gene3D" id="1.50.10.10">
    <property type="match status" value="1"/>
</dbReference>
<dbReference type="InterPro" id="IPR013737">
    <property type="entry name" value="Bac_rhamnosid_N"/>
</dbReference>
<dbReference type="Gene3D" id="2.60.120.260">
    <property type="entry name" value="Galactose-binding domain-like"/>
    <property type="match status" value="2"/>
</dbReference>